<reference evidence="2 3" key="1">
    <citation type="journal article" date="2024" name="BMC Genomics">
        <title>Genome assembly of redclaw crayfish (Cherax quadricarinatus) provides insights into its immune adaptation and hypoxia tolerance.</title>
        <authorList>
            <person name="Liu Z."/>
            <person name="Zheng J."/>
            <person name="Li H."/>
            <person name="Fang K."/>
            <person name="Wang S."/>
            <person name="He J."/>
            <person name="Zhou D."/>
            <person name="Weng S."/>
            <person name="Chi M."/>
            <person name="Gu Z."/>
            <person name="He J."/>
            <person name="Li F."/>
            <person name="Wang M."/>
        </authorList>
    </citation>
    <scope>NUCLEOTIDE SEQUENCE [LARGE SCALE GENOMIC DNA]</scope>
    <source>
        <strain evidence="2">ZL_2023a</strain>
    </source>
</reference>
<organism evidence="2 3">
    <name type="scientific">Cherax quadricarinatus</name>
    <name type="common">Australian red claw crayfish</name>
    <dbReference type="NCBI Taxonomy" id="27406"/>
    <lineage>
        <taxon>Eukaryota</taxon>
        <taxon>Metazoa</taxon>
        <taxon>Ecdysozoa</taxon>
        <taxon>Arthropoda</taxon>
        <taxon>Crustacea</taxon>
        <taxon>Multicrustacea</taxon>
        <taxon>Malacostraca</taxon>
        <taxon>Eumalacostraca</taxon>
        <taxon>Eucarida</taxon>
        <taxon>Decapoda</taxon>
        <taxon>Pleocyemata</taxon>
        <taxon>Astacidea</taxon>
        <taxon>Parastacoidea</taxon>
        <taxon>Parastacidae</taxon>
        <taxon>Cherax</taxon>
    </lineage>
</organism>
<keyword evidence="3" id="KW-1185">Reference proteome</keyword>
<dbReference type="AlphaFoldDB" id="A0AAW0WQ58"/>
<dbReference type="Proteomes" id="UP001445076">
    <property type="component" value="Unassembled WGS sequence"/>
</dbReference>
<dbReference type="EMBL" id="JARKIK010000051">
    <property type="protein sequence ID" value="KAK8734132.1"/>
    <property type="molecule type" value="Genomic_DNA"/>
</dbReference>
<evidence type="ECO:0000313" key="2">
    <source>
        <dbReference type="EMBL" id="KAK8734132.1"/>
    </source>
</evidence>
<evidence type="ECO:0000313" key="3">
    <source>
        <dbReference type="Proteomes" id="UP001445076"/>
    </source>
</evidence>
<evidence type="ECO:0000256" key="1">
    <source>
        <dbReference type="SAM" id="MobiDB-lite"/>
    </source>
</evidence>
<proteinExistence type="predicted"/>
<protein>
    <submittedName>
        <fullName evidence="2">Uncharacterized protein</fullName>
    </submittedName>
</protein>
<feature type="region of interest" description="Disordered" evidence="1">
    <location>
        <begin position="14"/>
        <end position="45"/>
    </location>
</feature>
<accession>A0AAW0WQ58</accession>
<comment type="caution">
    <text evidence="2">The sequence shown here is derived from an EMBL/GenBank/DDBJ whole genome shotgun (WGS) entry which is preliminary data.</text>
</comment>
<name>A0AAW0WQ58_CHEQU</name>
<gene>
    <name evidence="2" type="ORF">OTU49_006033</name>
</gene>
<sequence>MLTFLRVRPHKEWQRLDPPSTQGVAEARSSVHTRSGGGSILRPHKEWRRLDPPLTQGVAEAQSSIHTSAAQFWNSEVVGHLDFKNLLETHIYKVTPKAKYC</sequence>